<feature type="domain" description="Methyltransferase type 11" evidence="2">
    <location>
        <begin position="71"/>
        <end position="166"/>
    </location>
</feature>
<dbReference type="EMBL" id="RKLT01000002">
    <property type="protein sequence ID" value="MBX0295159.1"/>
    <property type="molecule type" value="Genomic_DNA"/>
</dbReference>
<evidence type="ECO:0000313" key="4">
    <source>
        <dbReference type="Proteomes" id="UP001430455"/>
    </source>
</evidence>
<sequence length="268" mass="29881">MTQRPTENDIGDVGAANQRLWDAWSDGFQAMWNADTAEGDLPPAPFPLPDAGAPEWSANWCPELDGADFVELGCGGGQAAVGAAREGVETAVGLDFSTEQLRHATHLRDLYGVDAEFVAGDVTDAPFADDAFDIVYSGWVYFMVEDVEAAFREARRVLRDGGLFVFDVPHPFYELFDPETNELERSYHSSGPRRNNVDHDLEEDMIVFDRTVGELHNALVETGFTVERLLEQPDMDDPEEYEDNPVDSFQPELVSMVPRSLQFWARVA</sequence>
<evidence type="ECO:0000313" key="3">
    <source>
        <dbReference type="EMBL" id="MBX0295159.1"/>
    </source>
</evidence>
<dbReference type="CDD" id="cd02440">
    <property type="entry name" value="AdoMet_MTases"/>
    <property type="match status" value="1"/>
</dbReference>
<organism evidence="3 4">
    <name type="scientific">Haloarcula nitratireducens</name>
    <dbReference type="NCBI Taxonomy" id="2487749"/>
    <lineage>
        <taxon>Archaea</taxon>
        <taxon>Methanobacteriati</taxon>
        <taxon>Methanobacteriota</taxon>
        <taxon>Stenosarchaea group</taxon>
        <taxon>Halobacteria</taxon>
        <taxon>Halobacteriales</taxon>
        <taxon>Haloarculaceae</taxon>
        <taxon>Haloarcula</taxon>
    </lineage>
</organism>
<dbReference type="InterPro" id="IPR050447">
    <property type="entry name" value="Erg6_SMT_methyltransf"/>
</dbReference>
<evidence type="ECO:0000259" key="2">
    <source>
        <dbReference type="Pfam" id="PF08241"/>
    </source>
</evidence>
<dbReference type="GO" id="GO:0003838">
    <property type="term" value="F:sterol 24-C-methyltransferase activity"/>
    <property type="evidence" value="ECO:0007669"/>
    <property type="project" value="TreeGrafter"/>
</dbReference>
<dbReference type="Proteomes" id="UP001430455">
    <property type="component" value="Unassembled WGS sequence"/>
</dbReference>
<comment type="caution">
    <text evidence="3">The sequence shown here is derived from an EMBL/GenBank/DDBJ whole genome shotgun (WGS) entry which is preliminary data.</text>
</comment>
<dbReference type="GO" id="GO:0032259">
    <property type="term" value="P:methylation"/>
    <property type="evidence" value="ECO:0007669"/>
    <property type="project" value="UniProtKB-KW"/>
</dbReference>
<dbReference type="AlphaFoldDB" id="A0AAW4PBB4"/>
<dbReference type="GO" id="GO:0016126">
    <property type="term" value="P:sterol biosynthetic process"/>
    <property type="evidence" value="ECO:0007669"/>
    <property type="project" value="TreeGrafter"/>
</dbReference>
<dbReference type="InterPro" id="IPR029063">
    <property type="entry name" value="SAM-dependent_MTases_sf"/>
</dbReference>
<proteinExistence type="predicted"/>
<dbReference type="RefSeq" id="WP_220579799.1">
    <property type="nucleotide sequence ID" value="NZ_RKLT01000002.1"/>
</dbReference>
<dbReference type="PANTHER" id="PTHR44068:SF1">
    <property type="entry name" value="HYPOTHETICAL LOC100005854"/>
    <property type="match status" value="1"/>
</dbReference>
<dbReference type="Gene3D" id="3.40.50.150">
    <property type="entry name" value="Vaccinia Virus protein VP39"/>
    <property type="match status" value="1"/>
</dbReference>
<accession>A0AAW4PBB4</accession>
<keyword evidence="4" id="KW-1185">Reference proteome</keyword>
<protein>
    <submittedName>
        <fullName evidence="3">Class I SAM-dependent methyltransferase</fullName>
    </submittedName>
</protein>
<dbReference type="PANTHER" id="PTHR44068">
    <property type="entry name" value="ZGC:194242"/>
    <property type="match status" value="1"/>
</dbReference>
<dbReference type="Pfam" id="PF08241">
    <property type="entry name" value="Methyltransf_11"/>
    <property type="match status" value="1"/>
</dbReference>
<keyword evidence="1" id="KW-0808">Transferase</keyword>
<reference evidence="3 4" key="1">
    <citation type="submission" date="2021-06" db="EMBL/GenBank/DDBJ databases">
        <title>Halomicroarcula sp. a new haloarchaeum isolated from saline soil.</title>
        <authorList>
            <person name="Duran-Viseras A."/>
            <person name="Sanchez-Porro C."/>
            <person name="Ventosa A."/>
        </authorList>
    </citation>
    <scope>NUCLEOTIDE SEQUENCE [LARGE SCALE GENOMIC DNA]</scope>
    <source>
        <strain evidence="3 4">F27</strain>
    </source>
</reference>
<gene>
    <name evidence="3" type="ORF">EGH23_09740</name>
</gene>
<dbReference type="InterPro" id="IPR013216">
    <property type="entry name" value="Methyltransf_11"/>
</dbReference>
<evidence type="ECO:0000256" key="1">
    <source>
        <dbReference type="ARBA" id="ARBA00022679"/>
    </source>
</evidence>
<name>A0AAW4PBB4_9EURY</name>
<dbReference type="SUPFAM" id="SSF53335">
    <property type="entry name" value="S-adenosyl-L-methionine-dependent methyltransferases"/>
    <property type="match status" value="1"/>
</dbReference>
<keyword evidence="3" id="KW-0489">Methyltransferase</keyword>